<dbReference type="AlphaFoldDB" id="A0A7L4ZVN9"/>
<evidence type="ECO:0000313" key="2">
    <source>
        <dbReference type="Proteomes" id="UP000326380"/>
    </source>
</evidence>
<evidence type="ECO:0000313" key="1">
    <source>
        <dbReference type="EMBL" id="KAA9339322.1"/>
    </source>
</evidence>
<dbReference type="Gene3D" id="3.40.50.1820">
    <property type="entry name" value="alpha/beta hydrolase"/>
    <property type="match status" value="1"/>
</dbReference>
<organism evidence="1 2">
    <name type="scientific">Hymenobacter busanensis</name>
    <dbReference type="NCBI Taxonomy" id="2607656"/>
    <lineage>
        <taxon>Bacteria</taxon>
        <taxon>Pseudomonadati</taxon>
        <taxon>Bacteroidota</taxon>
        <taxon>Cytophagia</taxon>
        <taxon>Cytophagales</taxon>
        <taxon>Hymenobacteraceae</taxon>
        <taxon>Hymenobacter</taxon>
    </lineage>
</organism>
<dbReference type="RefSeq" id="WP_151076970.1">
    <property type="nucleotide sequence ID" value="NZ_CP047647.1"/>
</dbReference>
<keyword evidence="2" id="KW-1185">Reference proteome</keyword>
<dbReference type="EMBL" id="VTWU01000001">
    <property type="protein sequence ID" value="KAA9339322.1"/>
    <property type="molecule type" value="Genomic_DNA"/>
</dbReference>
<dbReference type="Pfam" id="PF12146">
    <property type="entry name" value="Hydrolase_4"/>
    <property type="match status" value="1"/>
</dbReference>
<dbReference type="Proteomes" id="UP000326380">
    <property type="component" value="Unassembled WGS sequence"/>
</dbReference>
<proteinExistence type="predicted"/>
<gene>
    <name evidence="1" type="ORF">F0P96_01465</name>
</gene>
<comment type="caution">
    <text evidence="1">The sequence shown here is derived from an EMBL/GenBank/DDBJ whole genome shotgun (WGS) entry which is preliminary data.</text>
</comment>
<reference evidence="1 2" key="1">
    <citation type="submission" date="2019-09" db="EMBL/GenBank/DDBJ databases">
        <title>Genome sequence of Hymenobacter sp. M3.</title>
        <authorList>
            <person name="Srinivasan S."/>
        </authorList>
    </citation>
    <scope>NUCLEOTIDE SEQUENCE [LARGE SCALE GENOMIC DNA]</scope>
    <source>
        <strain evidence="1 2">M3</strain>
    </source>
</reference>
<dbReference type="InterPro" id="IPR022742">
    <property type="entry name" value="Hydrolase_4"/>
</dbReference>
<dbReference type="PROSITE" id="PS51257">
    <property type="entry name" value="PROKAR_LIPOPROTEIN"/>
    <property type="match status" value="1"/>
</dbReference>
<protein>
    <submittedName>
        <fullName evidence="1">Alpha/beta hydrolase</fullName>
    </submittedName>
</protein>
<dbReference type="GO" id="GO:0016787">
    <property type="term" value="F:hydrolase activity"/>
    <property type="evidence" value="ECO:0007669"/>
    <property type="project" value="UniProtKB-KW"/>
</dbReference>
<sequence>MQRLSSFLLLAYGLAGLLLASCAHRPRPTAEVLTVATGASATPLTLFDEARNRAVPVTLYAAANQFARGTKTKLALLSHGYGGHSTDYSFIAHNLVAHGYTVASVQHELPTDEPLPTTGNPQVVRRPNWERGVQNLLFVRRKMLKAQPDLDADHLLLAGHSNGGDISMLFAHEHPALVEKVISLDNRRMPLPRTRQPRILALRSSDQPADAGVLPTMAEQAALGIRVVQLPATAHNDMWDGATEAQKQEINAFIDAFLVP</sequence>
<accession>A0A7L4ZVN9</accession>
<dbReference type="InterPro" id="IPR029058">
    <property type="entry name" value="AB_hydrolase_fold"/>
</dbReference>
<name>A0A7L4ZVN9_9BACT</name>
<keyword evidence="1" id="KW-0378">Hydrolase</keyword>
<dbReference type="SUPFAM" id="SSF53474">
    <property type="entry name" value="alpha/beta-Hydrolases"/>
    <property type="match status" value="1"/>
</dbReference>